<evidence type="ECO:0000256" key="1">
    <source>
        <dbReference type="SAM" id="MobiDB-lite"/>
    </source>
</evidence>
<feature type="region of interest" description="Disordered" evidence="1">
    <location>
        <begin position="94"/>
        <end position="131"/>
    </location>
</feature>
<evidence type="ECO:0000313" key="2">
    <source>
        <dbReference type="EMBL" id="KAG0721324.1"/>
    </source>
</evidence>
<accession>A0A8J5CTI5</accession>
<proteinExistence type="predicted"/>
<gene>
    <name evidence="2" type="ORF">GWK47_006461</name>
</gene>
<evidence type="ECO:0000313" key="3">
    <source>
        <dbReference type="Proteomes" id="UP000770661"/>
    </source>
</evidence>
<keyword evidence="3" id="KW-1185">Reference proteome</keyword>
<feature type="region of interest" description="Disordered" evidence="1">
    <location>
        <begin position="145"/>
        <end position="237"/>
    </location>
</feature>
<organism evidence="2 3">
    <name type="scientific">Chionoecetes opilio</name>
    <name type="common">Atlantic snow crab</name>
    <name type="synonym">Cancer opilio</name>
    <dbReference type="NCBI Taxonomy" id="41210"/>
    <lineage>
        <taxon>Eukaryota</taxon>
        <taxon>Metazoa</taxon>
        <taxon>Ecdysozoa</taxon>
        <taxon>Arthropoda</taxon>
        <taxon>Crustacea</taxon>
        <taxon>Multicrustacea</taxon>
        <taxon>Malacostraca</taxon>
        <taxon>Eumalacostraca</taxon>
        <taxon>Eucarida</taxon>
        <taxon>Decapoda</taxon>
        <taxon>Pleocyemata</taxon>
        <taxon>Brachyura</taxon>
        <taxon>Eubrachyura</taxon>
        <taxon>Majoidea</taxon>
        <taxon>Majidae</taxon>
        <taxon>Chionoecetes</taxon>
    </lineage>
</organism>
<dbReference type="EMBL" id="JACEEZ010011360">
    <property type="protein sequence ID" value="KAG0721324.1"/>
    <property type="molecule type" value="Genomic_DNA"/>
</dbReference>
<dbReference type="AlphaFoldDB" id="A0A8J5CTI5"/>
<reference evidence="2" key="1">
    <citation type="submission" date="2020-07" db="EMBL/GenBank/DDBJ databases">
        <title>The High-quality genome of the commercially important snow crab, Chionoecetes opilio.</title>
        <authorList>
            <person name="Jeong J.-H."/>
            <person name="Ryu S."/>
        </authorList>
    </citation>
    <scope>NUCLEOTIDE SEQUENCE</scope>
    <source>
        <strain evidence="2">MADBK_172401_WGS</strain>
        <tissue evidence="2">Digestive gland</tissue>
    </source>
</reference>
<feature type="compositionally biased region" description="Basic and acidic residues" evidence="1">
    <location>
        <begin position="154"/>
        <end position="169"/>
    </location>
</feature>
<dbReference type="Proteomes" id="UP000770661">
    <property type="component" value="Unassembled WGS sequence"/>
</dbReference>
<sequence>MGVGITLVVRGLVLEGDKLRQVMRPGGTQGPTPPVLGKMRGHLVTASWMASPRDLLGECGFPLGDRWVEMLPMVVDSKERLACLERQTLARYHPPHEKGSEAVPLPVPSMTEEAASEARSRGQQDDPPLQDTAASQEFKHTKVEEAGEQVFPLQERDPVRDQNSRESHIAADAGEDEEANMPGAAKSPGASTLHGAAADTGPGSITSTTPGRLILRPHPRGCSTTKAAHERRHKPSAGVLRRPQKLVGGMANTRGCHTSTLLHRNGVTVSTTEFPRRCRPRGDGSLYTLDNKIDGNYCCLLS</sequence>
<dbReference type="OrthoDB" id="10651204at2759"/>
<protein>
    <submittedName>
        <fullName evidence="2">Uncharacterized protein</fullName>
    </submittedName>
</protein>
<comment type="caution">
    <text evidence="2">The sequence shown here is derived from an EMBL/GenBank/DDBJ whole genome shotgun (WGS) entry which is preliminary data.</text>
</comment>
<feature type="compositionally biased region" description="Low complexity" evidence="1">
    <location>
        <begin position="200"/>
        <end position="211"/>
    </location>
</feature>
<name>A0A8J5CTI5_CHIOP</name>